<reference evidence="7 8" key="1">
    <citation type="journal article" date="2018" name="PLoS Genet.">
        <title>Population sequencing reveals clonal diversity and ancestral inbreeding in the grapevine cultivar Chardonnay.</title>
        <authorList>
            <person name="Roach M.J."/>
            <person name="Johnson D.L."/>
            <person name="Bohlmann J."/>
            <person name="van Vuuren H.J."/>
            <person name="Jones S.J."/>
            <person name="Pretorius I.S."/>
            <person name="Schmidt S.A."/>
            <person name="Borneman A.R."/>
        </authorList>
    </citation>
    <scope>NUCLEOTIDE SEQUENCE [LARGE SCALE GENOMIC DNA]</scope>
    <source>
        <strain evidence="8">cv. Chardonnay</strain>
        <tissue evidence="7">Leaf</tissue>
    </source>
</reference>
<evidence type="ECO:0000256" key="1">
    <source>
        <dbReference type="ARBA" id="ARBA00022730"/>
    </source>
</evidence>
<evidence type="ECO:0000313" key="7">
    <source>
        <dbReference type="EMBL" id="RVW26040.1"/>
    </source>
</evidence>
<dbReference type="Pfam" id="PF01386">
    <property type="entry name" value="Ribosomal_L25p"/>
    <property type="match status" value="1"/>
</dbReference>
<dbReference type="InterPro" id="IPR020056">
    <property type="entry name" value="Rbsml_bL25/Gln-tRNA_synth_N"/>
</dbReference>
<evidence type="ECO:0000256" key="2">
    <source>
        <dbReference type="ARBA" id="ARBA00022884"/>
    </source>
</evidence>
<name>A0A438CS46_VITVI</name>
<dbReference type="PANTHER" id="PTHR33284:SF1">
    <property type="entry name" value="RIBOSOMAL PROTEIN L25_GLN-TRNA SYNTHETASE, ANTI-CODON-BINDING DOMAIN-CONTAINING PROTEIN"/>
    <property type="match status" value="1"/>
</dbReference>
<evidence type="ECO:0000259" key="5">
    <source>
        <dbReference type="Pfam" id="PF01386"/>
    </source>
</evidence>
<dbReference type="SUPFAM" id="SSF50715">
    <property type="entry name" value="Ribosomal protein L25-like"/>
    <property type="match status" value="2"/>
</dbReference>
<dbReference type="GO" id="GO:0006412">
    <property type="term" value="P:translation"/>
    <property type="evidence" value="ECO:0007669"/>
    <property type="project" value="InterPro"/>
</dbReference>
<evidence type="ECO:0000259" key="6">
    <source>
        <dbReference type="Pfam" id="PF14693"/>
    </source>
</evidence>
<dbReference type="InterPro" id="IPR020057">
    <property type="entry name" value="Ribosomal_bL25_b-dom"/>
</dbReference>
<dbReference type="InterPro" id="IPR020930">
    <property type="entry name" value="Ribosomal_uL5_bac-type"/>
</dbReference>
<feature type="domain" description="Large ribosomal subunit protein bL25 beta" evidence="6">
    <location>
        <begin position="319"/>
        <end position="382"/>
    </location>
</feature>
<dbReference type="InterPro" id="IPR029751">
    <property type="entry name" value="Ribosomal_L25_dom"/>
</dbReference>
<dbReference type="Gene3D" id="2.170.120.20">
    <property type="entry name" value="Ribosomal protein L25, beta domain"/>
    <property type="match status" value="1"/>
</dbReference>
<evidence type="ECO:0000256" key="4">
    <source>
        <dbReference type="ARBA" id="ARBA00023274"/>
    </source>
</evidence>
<comment type="caution">
    <text evidence="7">The sequence shown here is derived from an EMBL/GenBank/DDBJ whole genome shotgun (WGS) entry which is preliminary data.</text>
</comment>
<accession>A0A438CS46</accession>
<proteinExistence type="predicted"/>
<dbReference type="Proteomes" id="UP000288805">
    <property type="component" value="Unassembled WGS sequence"/>
</dbReference>
<dbReference type="AlphaFoldDB" id="A0A438CS46"/>
<keyword evidence="1" id="KW-0699">rRNA-binding</keyword>
<dbReference type="InterPro" id="IPR037121">
    <property type="entry name" value="Ribosomal_bL25_C"/>
</dbReference>
<dbReference type="GO" id="GO:1990904">
    <property type="term" value="C:ribonucleoprotein complex"/>
    <property type="evidence" value="ECO:0007669"/>
    <property type="project" value="UniProtKB-KW"/>
</dbReference>
<dbReference type="PANTHER" id="PTHR33284">
    <property type="entry name" value="RIBOSOMAL PROTEIN L25/GLN-TRNA SYNTHETASE, ANTI-CODON-BINDING DOMAIN-CONTAINING PROTEIN"/>
    <property type="match status" value="1"/>
</dbReference>
<dbReference type="GO" id="GO:0003735">
    <property type="term" value="F:structural constituent of ribosome"/>
    <property type="evidence" value="ECO:0007669"/>
    <property type="project" value="InterPro"/>
</dbReference>
<evidence type="ECO:0000256" key="3">
    <source>
        <dbReference type="ARBA" id="ARBA00022980"/>
    </source>
</evidence>
<keyword evidence="2" id="KW-0694">RNA-binding</keyword>
<dbReference type="Pfam" id="PF14693">
    <property type="entry name" value="Ribosomal_TL5_C"/>
    <property type="match status" value="1"/>
</dbReference>
<organism evidence="7 8">
    <name type="scientific">Vitis vinifera</name>
    <name type="common">Grape</name>
    <dbReference type="NCBI Taxonomy" id="29760"/>
    <lineage>
        <taxon>Eukaryota</taxon>
        <taxon>Viridiplantae</taxon>
        <taxon>Streptophyta</taxon>
        <taxon>Embryophyta</taxon>
        <taxon>Tracheophyta</taxon>
        <taxon>Spermatophyta</taxon>
        <taxon>Magnoliopsida</taxon>
        <taxon>eudicotyledons</taxon>
        <taxon>Gunneridae</taxon>
        <taxon>Pentapetalae</taxon>
        <taxon>rosids</taxon>
        <taxon>Vitales</taxon>
        <taxon>Vitaceae</taxon>
        <taxon>Viteae</taxon>
        <taxon>Vitis</taxon>
    </lineage>
</organism>
<dbReference type="GO" id="GO:0019843">
    <property type="term" value="F:rRNA binding"/>
    <property type="evidence" value="ECO:0007669"/>
    <property type="project" value="UniProtKB-KW"/>
</dbReference>
<keyword evidence="3 7" id="KW-0689">Ribosomal protein</keyword>
<keyword evidence="4" id="KW-0687">Ribonucleoprotein</keyword>
<dbReference type="Gene3D" id="2.40.240.10">
    <property type="entry name" value="Ribosomal Protein L25, Chain P"/>
    <property type="match status" value="1"/>
</dbReference>
<protein>
    <submittedName>
        <fullName evidence="7">50S ribosomal protein L25</fullName>
    </submittedName>
</protein>
<gene>
    <name evidence="7" type="primary">rplY_2</name>
    <name evidence="7" type="ORF">CK203_094386</name>
</gene>
<dbReference type="InterPro" id="IPR011035">
    <property type="entry name" value="Ribosomal_bL25/Gln-tRNA_synth"/>
</dbReference>
<feature type="domain" description="Large ribosomal subunit protein bL25 L25" evidence="5">
    <location>
        <begin position="159"/>
        <end position="261"/>
    </location>
</feature>
<dbReference type="EMBL" id="QGNW01002045">
    <property type="protein sequence ID" value="RVW26040.1"/>
    <property type="molecule type" value="Genomic_DNA"/>
</dbReference>
<dbReference type="GO" id="GO:0005840">
    <property type="term" value="C:ribosome"/>
    <property type="evidence" value="ECO:0007669"/>
    <property type="project" value="UniProtKB-KW"/>
</dbReference>
<evidence type="ECO:0000313" key="8">
    <source>
        <dbReference type="Proteomes" id="UP000288805"/>
    </source>
</evidence>
<dbReference type="CDD" id="cd00495">
    <property type="entry name" value="Ribosomal_L25_TL5_CTC"/>
    <property type="match status" value="1"/>
</dbReference>
<sequence length="391" mass="44031">MILQFHPRQLFSHILALSHTFSHFLPPSSNTLNGGEERSSEEIRGTFLDKSEVTDRVISVVKNFQKVDPSKHRNGALSNCVLEGEIRVSVWKLVEMIQHWEFLPDVDPPPSPNPYERPSPPPLLQSAATAVLQDPLEPPPLTYLEGFPRPDPKFAEIIRAIPRTISGKNISAKERKVGRVPSIVFEQEDGQHGGNKRLISVRTNQIRKLVNHLGRSFFLSRLFDLEVGPDFESNEVIEKVRVLPRKLHLHAGTDAVLNVTFIRAPSHALLKVDVPLVFRGEDVSPGLKKGFTRADAKNEILRCQRCWKLSSREELSILGAYLNTIKRTVKYLCPADIIPPYIDVDLSELDAGQKIVMGDLKVHPALKLLRSKDEPVCKIMGTRVSDQRKSK</sequence>